<gene>
    <name evidence="15 18" type="primary">L2</name>
</gene>
<evidence type="ECO:0000256" key="4">
    <source>
        <dbReference type="ARBA" id="ARBA00022562"/>
    </source>
</evidence>
<evidence type="ECO:0000313" key="18">
    <source>
        <dbReference type="EMBL" id="BBC43197.1"/>
    </source>
</evidence>
<comment type="similarity">
    <text evidence="15">Belongs to the papillomaviridae L2 protein family.</text>
</comment>
<dbReference type="GO" id="GO:0005198">
    <property type="term" value="F:structural molecule activity"/>
    <property type="evidence" value="ECO:0007669"/>
    <property type="project" value="UniProtKB-UniRule"/>
</dbReference>
<keyword evidence="5 15" id="KW-0945">Host-virus interaction</keyword>
<dbReference type="InterPro" id="IPR000784">
    <property type="entry name" value="Late_L2"/>
</dbReference>
<dbReference type="KEGG" id="vg:5076444"/>
<dbReference type="Proteomes" id="UP000052101">
    <property type="component" value="Segment"/>
</dbReference>
<evidence type="ECO:0000256" key="9">
    <source>
        <dbReference type="ARBA" id="ARBA00022952"/>
    </source>
</evidence>
<evidence type="ECO:0000256" key="16">
    <source>
        <dbReference type="SAM" id="MobiDB-lite"/>
    </source>
</evidence>
<comment type="function">
    <text evidence="15">Minor protein of the capsid that localizes along the inner surface of the virion, within the central cavities beneath the L1 pentamers. Plays a role in capsid stabilization through interaction with the major capsid protein L1. Once the virion enters the host cell, L2 escorts the genomic DNA into the nucleus by promoting escape from the endosomal compartments and traffic through the host Golgi network. Mechanistically, the C-terminus of L2 possesses a cell-penetrating peptide that protudes from the host endosome, interacts with host cytoplasmic retromer cargo and thereby mediates the capsid delivery to the host trans-Golgi network. Plays a role through its interaction with host dynein in the intracellular microtubule-dependent transport of viral capsid toward the nucleus. Mediates the viral genome import into the nucleus through binding to host importins. Once within the nucleus, L2 localizes viral genomes to host PML bodies in order to activate early gene expression for establishment of infection. Later on, promotes late gene expression by interacting with the viral E2 protein and by inhibiting its transcriptional activation functions. During virion assembly, encapsidates the genome by direct interaction with the viral DNA.</text>
</comment>
<evidence type="ECO:0000256" key="12">
    <source>
        <dbReference type="ARBA" id="ARBA00023125"/>
    </source>
</evidence>
<keyword evidence="14 15" id="KW-1160">Virus entry into host cell</keyword>
<feature type="compositionally biased region" description="Polar residues" evidence="16">
    <location>
        <begin position="141"/>
        <end position="153"/>
    </location>
</feature>
<evidence type="ECO:0000313" key="19">
    <source>
        <dbReference type="Proteomes" id="UP000052101"/>
    </source>
</evidence>
<keyword evidence="6" id="KW-1040">Host Golgi apparatus</keyword>
<dbReference type="Pfam" id="PF00513">
    <property type="entry name" value="Late_protein_L2"/>
    <property type="match status" value="1"/>
</dbReference>
<evidence type="ECO:0000256" key="2">
    <source>
        <dbReference type="ARBA" id="ARBA00022553"/>
    </source>
</evidence>
<feature type="region of interest" description="Disordered" evidence="16">
    <location>
        <begin position="460"/>
        <end position="480"/>
    </location>
</feature>
<comment type="PTM">
    <text evidence="15">Highly phosphorylated.</text>
</comment>
<reference evidence="18" key="2">
    <citation type="journal article" date="2019" name="J. Vet. Med. Sci.">
        <title>Spontaneous regression of canine papillomavirus type 2-related papillomatosis on footpads in a dog.</title>
        <authorList>
            <person name="Iyori K."/>
            <person name="Inai K."/>
            <person name="Shimakura H."/>
            <person name="Haga T."/>
            <person name="Shimoura H."/>
            <person name="Imanishi I."/>
            <person name="Imai A."/>
            <person name="Iwasaki T."/>
        </authorList>
    </citation>
    <scope>NUCLEOTIDE SEQUENCE</scope>
    <source>
        <strain evidence="18">C170322</strain>
    </source>
</reference>
<evidence type="ECO:0000256" key="14">
    <source>
        <dbReference type="ARBA" id="ARBA00023296"/>
    </source>
</evidence>
<evidence type="ECO:0000256" key="7">
    <source>
        <dbReference type="ARBA" id="ARBA00022844"/>
    </source>
</evidence>
<dbReference type="GO" id="GO:0075521">
    <property type="term" value="P:microtubule-dependent intracellular transport of viral material towards nucleus"/>
    <property type="evidence" value="ECO:0007669"/>
    <property type="project" value="UniProtKB-UniRule"/>
</dbReference>
<dbReference type="GO" id="GO:0019028">
    <property type="term" value="C:viral capsid"/>
    <property type="evidence" value="ECO:0007669"/>
    <property type="project" value="UniProtKB-UniRule"/>
</dbReference>
<keyword evidence="4 15" id="KW-1048">Host nucleus</keyword>
<proteinExistence type="inferred from homology"/>
<keyword evidence="10" id="KW-1039">Host endosome</keyword>
<comment type="caution">
    <text evidence="15">Lacks conserved residue(s) required for the propagation of feature annotation.</text>
</comment>
<dbReference type="GO" id="GO:0046718">
    <property type="term" value="P:symbiont entry into host cell"/>
    <property type="evidence" value="ECO:0007669"/>
    <property type="project" value="UniProtKB-KW"/>
</dbReference>
<evidence type="ECO:0000256" key="6">
    <source>
        <dbReference type="ARBA" id="ARBA00022812"/>
    </source>
</evidence>
<keyword evidence="3 15" id="KW-0167">Capsid protein</keyword>
<dbReference type="GO" id="GO:0042025">
    <property type="term" value="C:host cell nucleus"/>
    <property type="evidence" value="ECO:0007669"/>
    <property type="project" value="UniProtKB-SubCell"/>
</dbReference>
<evidence type="ECO:0000256" key="10">
    <source>
        <dbReference type="ARBA" id="ARBA00023046"/>
    </source>
</evidence>
<organism evidence="17 19">
    <name type="scientific">Canis familiaris papillomavirus 2</name>
    <dbReference type="NCBI Taxonomy" id="292792"/>
    <lineage>
        <taxon>Viruses</taxon>
        <taxon>Monodnaviria</taxon>
        <taxon>Shotokuvirae</taxon>
        <taxon>Cossaviricota</taxon>
        <taxon>Papovaviricetes</taxon>
        <taxon>Zurhausenvirales</taxon>
        <taxon>Papillomaviridae</taxon>
        <taxon>Firstpapillomavirinae</taxon>
        <taxon>Taupapillomavirus</taxon>
        <taxon>Taupapillomavirus 1</taxon>
    </lineage>
</organism>
<evidence type="ECO:0000256" key="5">
    <source>
        <dbReference type="ARBA" id="ARBA00022581"/>
    </source>
</evidence>
<dbReference type="GO" id="GO:0075732">
    <property type="term" value="P:viral penetration into host nucleus"/>
    <property type="evidence" value="ECO:0007669"/>
    <property type="project" value="UniProtKB-KW"/>
</dbReference>
<evidence type="ECO:0000313" key="17">
    <source>
        <dbReference type="EMBL" id="AAU21230.1"/>
    </source>
</evidence>
<dbReference type="HAMAP" id="MF_04003">
    <property type="entry name" value="PPV_L2"/>
    <property type="match status" value="1"/>
</dbReference>
<keyword evidence="1 15" id="KW-1163">Viral penetration into host nucleus</keyword>
<dbReference type="GO" id="GO:0043657">
    <property type="term" value="C:host cell"/>
    <property type="evidence" value="ECO:0007669"/>
    <property type="project" value="GOC"/>
</dbReference>
<name>Q647H6_9PAPI</name>
<keyword evidence="13 15" id="KW-1015">Disulfide bond</keyword>
<evidence type="ECO:0000256" key="15">
    <source>
        <dbReference type="HAMAP-Rule" id="MF_04003"/>
    </source>
</evidence>
<evidence type="ECO:0000256" key="11">
    <source>
        <dbReference type="ARBA" id="ARBA00023120"/>
    </source>
</evidence>
<protein>
    <recommendedName>
        <fullName evidence="15">Minor capsid protein L2</fullName>
    </recommendedName>
</protein>
<evidence type="ECO:0000256" key="1">
    <source>
        <dbReference type="ARBA" id="ARBA00022524"/>
    </source>
</evidence>
<keyword evidence="8 15" id="KW-0426">Late protein</keyword>
<evidence type="ECO:0000256" key="13">
    <source>
        <dbReference type="ARBA" id="ARBA00023157"/>
    </source>
</evidence>
<feature type="compositionally biased region" description="Polar residues" evidence="16">
    <location>
        <begin position="166"/>
        <end position="192"/>
    </location>
</feature>
<reference evidence="17 19" key="1">
    <citation type="journal article" date="2007" name="Virology">
        <title>An epidermotropic canine papillomavirus with malignant potential contains an E5 gene and establishes a unique genus.</title>
        <authorList>
            <person name="Yuan H."/>
            <person name="Ghim S."/>
            <person name="Newsome J."/>
            <person name="Apolinario T."/>
            <person name="Olcese V."/>
            <person name="Martin M."/>
            <person name="Delius H."/>
            <person name="Felsburg P."/>
            <person name="Jenson B."/>
            <person name="Schlegel R."/>
        </authorList>
    </citation>
    <scope>NUCLEOTIDE SEQUENCE [LARGE SCALE GENOMIC DNA]</scope>
</reference>
<comment type="subcellular location">
    <subcellularLocation>
        <location evidence="15">Virion</location>
    </subcellularLocation>
    <subcellularLocation>
        <location evidence="15">Host nucleus</location>
    </subcellularLocation>
</comment>
<dbReference type="GO" id="GO:0003677">
    <property type="term" value="F:DNA binding"/>
    <property type="evidence" value="ECO:0007669"/>
    <property type="project" value="UniProtKB-UniRule"/>
</dbReference>
<keyword evidence="7 15" id="KW-0946">Virion</keyword>
<keyword evidence="12 15" id="KW-0238">DNA-binding</keyword>
<comment type="subunit">
    <text evidence="15">Interacts with major capsid protein L1. Interacts with E2; this interaction inhibits E2 transcriptional activity but not the DNA replication function E2. Interacts with host HSPA8; this interaction is required for L2 nuclear translocation. Interacts with host importins KPNB2 and KPNB3. Forms a complex with importin alpha2-beta1 heterodimers via interaction with the importin alpha2 adapter. Interacts with host DYNLT1; this interaction is essential for virus intracellular transport during entry. Interacts (via C-terminus) with host retromer subunits VPS35 AND VPS29.</text>
</comment>
<feature type="disulfide bond" evidence="15">
    <location>
        <begin position="18"/>
        <end position="24"/>
    </location>
</feature>
<keyword evidence="11 15" id="KW-1176">Cytoplasmic inwards viral transport</keyword>
<dbReference type="OrthoDB" id="8047at10239"/>
<dbReference type="EMBL" id="AY722648">
    <property type="protein sequence ID" value="AAU21230.1"/>
    <property type="molecule type" value="Genomic_DNA"/>
</dbReference>
<evidence type="ECO:0000256" key="3">
    <source>
        <dbReference type="ARBA" id="ARBA00022561"/>
    </source>
</evidence>
<evidence type="ECO:0000256" key="8">
    <source>
        <dbReference type="ARBA" id="ARBA00022921"/>
    </source>
</evidence>
<keyword evidence="9 15" id="KW-1177">Microtubular inwards viral transport</keyword>
<accession>Q647H6</accession>
<sequence length="508" mass="53834">MRSKRVKRASAETLYKTCQQGGDCIPDVVAKYEHKTPADKILQIGGSLIYLGGLGISTAKGTGGRTGYQPLGVDVNAGASRPALPRPNIPVETLGIDVGGTVGAGESSIVPLLEGGGVRGGESIVIEPEVPAPPTEDLVINPSSGAPSVSTGAGDSDSVAVLEVGTNPSSGSRVTSTSQHTNPSFTPILHSTPQAGEASTLESVIVTHPAGGHVVDGFEEIPLQEFGPSEFEIEEPYPKASTPKSTVTSLVQRAKQFYNRRFTQVKVTDPAFLSRPASLVEFENPAFQPDETIVFPARSGEPLAAPDPEFSDIRVLNRAVFGANPEGGLRVSRLGTRNTIKLRSGTHIGGSTHYFFDLSRINTMPDLELSVLGEHSGEANIVLGETESTVIDAISYDLTPEVPEDVLLDEFSEDFSHTQLVIGSGSRGNKAIDIPQFPREVPKATIVIDTLSDSTYVAHPSGSDTWPLPTSPPHSSEIPLSSPDYGSVTFDLHPGLIHRKRKRKRGSV</sequence>
<keyword evidence="19" id="KW-1185">Reference proteome</keyword>
<feature type="region of interest" description="Disordered" evidence="16">
    <location>
        <begin position="129"/>
        <end position="192"/>
    </location>
</feature>
<dbReference type="EMBL" id="LC363559">
    <property type="protein sequence ID" value="BBC43197.1"/>
    <property type="molecule type" value="Genomic_DNA"/>
</dbReference>
<dbReference type="RefSeq" id="YP_164634.1">
    <property type="nucleotide sequence ID" value="NC_006564.1"/>
</dbReference>
<keyword evidence="2 15" id="KW-0597">Phosphoprotein</keyword>